<keyword evidence="2" id="KW-1185">Reference proteome</keyword>
<dbReference type="PANTHER" id="PTHR37574:SF1">
    <property type="entry name" value="LIPASE B"/>
    <property type="match status" value="1"/>
</dbReference>
<dbReference type="GO" id="GO:0017000">
    <property type="term" value="P:antibiotic biosynthetic process"/>
    <property type="evidence" value="ECO:0007669"/>
    <property type="project" value="UniProtKB-ARBA"/>
</dbReference>
<organism evidence="1 2">
    <name type="scientific">Penicillium steckii</name>
    <dbReference type="NCBI Taxonomy" id="303698"/>
    <lineage>
        <taxon>Eukaryota</taxon>
        <taxon>Fungi</taxon>
        <taxon>Dikarya</taxon>
        <taxon>Ascomycota</taxon>
        <taxon>Pezizomycotina</taxon>
        <taxon>Eurotiomycetes</taxon>
        <taxon>Eurotiomycetidae</taxon>
        <taxon>Eurotiales</taxon>
        <taxon>Aspergillaceae</taxon>
        <taxon>Penicillium</taxon>
    </lineage>
</organism>
<name>A0A1V6SSJ1_9EURO</name>
<dbReference type="PANTHER" id="PTHR37574">
    <property type="entry name" value="LIPASE B"/>
    <property type="match status" value="1"/>
</dbReference>
<evidence type="ECO:0008006" key="3">
    <source>
        <dbReference type="Google" id="ProtNLM"/>
    </source>
</evidence>
<protein>
    <recommendedName>
        <fullName evidence="3">AB hydrolase-1 domain-containing protein</fullName>
    </recommendedName>
</protein>
<accession>A0A1V6SSJ1</accession>
<dbReference type="SUPFAM" id="SSF53474">
    <property type="entry name" value="alpha/beta-Hydrolases"/>
    <property type="match status" value="1"/>
</dbReference>
<sequence>MASGFQPCYVRIPNRLMHDIQISAEYVGYAINHLSTQSSGSQISIISWSAGALTTQWTLTFYPQTREKVKRFIAIGADFHGSWTMIPLVYLRFYTTALVQQVPRSKFLSALVRFGGGKAQVPTTSIGSSTDLIVQPGFYGEGWEWAGFRDSWRLRGGEMVPVSNVDMFKICAGRAIGEGRLPHVVSHDSLLWEAASHRVIFDALNNEESFIGMENVSVDDCRGNMADGLPLGSEERHAEIMPELSGYAPKMPLSGWPEVPLFDYVHP</sequence>
<dbReference type="OrthoDB" id="4605274at2759"/>
<comment type="caution">
    <text evidence="1">The sequence shown here is derived from an EMBL/GenBank/DDBJ whole genome shotgun (WGS) entry which is preliminary data.</text>
</comment>
<dbReference type="InterPro" id="IPR053228">
    <property type="entry name" value="Stereospecific_Lipase"/>
</dbReference>
<proteinExistence type="predicted"/>
<evidence type="ECO:0000313" key="1">
    <source>
        <dbReference type="EMBL" id="OQE16654.1"/>
    </source>
</evidence>
<dbReference type="AlphaFoldDB" id="A0A1V6SSJ1"/>
<dbReference type="GO" id="GO:0072330">
    <property type="term" value="P:monocarboxylic acid biosynthetic process"/>
    <property type="evidence" value="ECO:0007669"/>
    <property type="project" value="UniProtKB-ARBA"/>
</dbReference>
<evidence type="ECO:0000313" key="2">
    <source>
        <dbReference type="Proteomes" id="UP000191285"/>
    </source>
</evidence>
<dbReference type="Gene3D" id="3.40.50.1820">
    <property type="entry name" value="alpha/beta hydrolase"/>
    <property type="match status" value="1"/>
</dbReference>
<dbReference type="Proteomes" id="UP000191285">
    <property type="component" value="Unassembled WGS sequence"/>
</dbReference>
<dbReference type="InterPro" id="IPR029058">
    <property type="entry name" value="AB_hydrolase_fold"/>
</dbReference>
<reference evidence="2" key="1">
    <citation type="journal article" date="2017" name="Nat. Microbiol.">
        <title>Global analysis of biosynthetic gene clusters reveals vast potential of secondary metabolite production in Penicillium species.</title>
        <authorList>
            <person name="Nielsen J.C."/>
            <person name="Grijseels S."/>
            <person name="Prigent S."/>
            <person name="Ji B."/>
            <person name="Dainat J."/>
            <person name="Nielsen K.F."/>
            <person name="Frisvad J.C."/>
            <person name="Workman M."/>
            <person name="Nielsen J."/>
        </authorList>
    </citation>
    <scope>NUCLEOTIDE SEQUENCE [LARGE SCALE GENOMIC DNA]</scope>
    <source>
        <strain evidence="2">IBT 24891</strain>
    </source>
</reference>
<dbReference type="EMBL" id="MLKD01000023">
    <property type="protein sequence ID" value="OQE16654.1"/>
    <property type="molecule type" value="Genomic_DNA"/>
</dbReference>
<gene>
    <name evidence="1" type="ORF">PENSTE_c023G02580</name>
</gene>
<dbReference type="STRING" id="303698.A0A1V6SSJ1"/>